<evidence type="ECO:0000313" key="1">
    <source>
        <dbReference type="EMBL" id="MFB2894109.1"/>
    </source>
</evidence>
<organism evidence="1 2">
    <name type="scientific">Floridaenema flaviceps BLCC-F50</name>
    <dbReference type="NCBI Taxonomy" id="3153642"/>
    <lineage>
        <taxon>Bacteria</taxon>
        <taxon>Bacillati</taxon>
        <taxon>Cyanobacteriota</taxon>
        <taxon>Cyanophyceae</taxon>
        <taxon>Oscillatoriophycideae</taxon>
        <taxon>Aerosakkonematales</taxon>
        <taxon>Aerosakkonemataceae</taxon>
        <taxon>Floridanema</taxon>
        <taxon>Floridanema flaviceps</taxon>
    </lineage>
</organism>
<proteinExistence type="predicted"/>
<reference evidence="1 2" key="1">
    <citation type="submission" date="2024-09" db="EMBL/GenBank/DDBJ databases">
        <title>Floridaenema gen nov. (Aerosakkonemataceae, Aerosakkonematales ord. nov., Cyanobacteria) from benthic tropical and subtropical fresh waters, with the description of four new species.</title>
        <authorList>
            <person name="Moretto J.A."/>
            <person name="Berthold D.E."/>
            <person name="Lefler F.W."/>
            <person name="Huang I.-S."/>
            <person name="Laughinghouse H. IV."/>
        </authorList>
    </citation>
    <scope>NUCLEOTIDE SEQUENCE [LARGE SCALE GENOMIC DNA]</scope>
    <source>
        <strain evidence="1 2">BLCC-F50</strain>
    </source>
</reference>
<sequence>MLWFLVGFNRVSLLARKLISGRDAKQMFAQRLQIHRLATSFLHIDMTGGRLP</sequence>
<comment type="caution">
    <text evidence="1">The sequence shown here is derived from an EMBL/GenBank/DDBJ whole genome shotgun (WGS) entry which is preliminary data.</text>
</comment>
<evidence type="ECO:0000313" key="2">
    <source>
        <dbReference type="Proteomes" id="UP001576784"/>
    </source>
</evidence>
<dbReference type="RefSeq" id="WP_413263758.1">
    <property type="nucleotide sequence ID" value="NZ_JBHFNR010000099.1"/>
</dbReference>
<dbReference type="Proteomes" id="UP001576784">
    <property type="component" value="Unassembled WGS sequence"/>
</dbReference>
<name>A0ABV4XT72_9CYAN</name>
<accession>A0ABV4XT72</accession>
<dbReference type="EMBL" id="JBHFNR010000099">
    <property type="protein sequence ID" value="MFB2894109.1"/>
    <property type="molecule type" value="Genomic_DNA"/>
</dbReference>
<gene>
    <name evidence="1" type="ORF">ACE1CI_14460</name>
</gene>
<keyword evidence="2" id="KW-1185">Reference proteome</keyword>
<protein>
    <submittedName>
        <fullName evidence="1">Uncharacterized protein</fullName>
    </submittedName>
</protein>